<dbReference type="RefSeq" id="WP_145369085.1">
    <property type="nucleotide sequence ID" value="NZ_CP036275.1"/>
</dbReference>
<dbReference type="KEGG" id="mri:Mal4_21590"/>
<evidence type="ECO:0000313" key="3">
    <source>
        <dbReference type="EMBL" id="QDU37842.1"/>
    </source>
</evidence>
<keyword evidence="1 3" id="KW-0378">Hydrolase</keyword>
<accession>A0A517Z5S0</accession>
<dbReference type="AlphaFoldDB" id="A0A517Z5S0"/>
<dbReference type="InterPro" id="IPR052016">
    <property type="entry name" value="Bact_Sigma-Reg"/>
</dbReference>
<name>A0A517Z5S0_9PLAN</name>
<reference evidence="3 4" key="1">
    <citation type="submission" date="2019-02" db="EMBL/GenBank/DDBJ databases">
        <title>Deep-cultivation of Planctomycetes and their phenomic and genomic characterization uncovers novel biology.</title>
        <authorList>
            <person name="Wiegand S."/>
            <person name="Jogler M."/>
            <person name="Boedeker C."/>
            <person name="Pinto D."/>
            <person name="Vollmers J."/>
            <person name="Rivas-Marin E."/>
            <person name="Kohn T."/>
            <person name="Peeters S.H."/>
            <person name="Heuer A."/>
            <person name="Rast P."/>
            <person name="Oberbeckmann S."/>
            <person name="Bunk B."/>
            <person name="Jeske O."/>
            <person name="Meyerdierks A."/>
            <person name="Storesund J.E."/>
            <person name="Kallscheuer N."/>
            <person name="Luecker S."/>
            <person name="Lage O.M."/>
            <person name="Pohl T."/>
            <person name="Merkel B.J."/>
            <person name="Hornburger P."/>
            <person name="Mueller R.-W."/>
            <person name="Bruemmer F."/>
            <person name="Labrenz M."/>
            <person name="Spormann A.M."/>
            <person name="Op den Camp H."/>
            <person name="Overmann J."/>
            <person name="Amann R."/>
            <person name="Jetten M.S.M."/>
            <person name="Mascher T."/>
            <person name="Medema M.H."/>
            <person name="Devos D.P."/>
            <person name="Kaster A.-K."/>
            <person name="Ovreas L."/>
            <person name="Rohde M."/>
            <person name="Galperin M.Y."/>
            <person name="Jogler C."/>
        </authorList>
    </citation>
    <scope>NUCLEOTIDE SEQUENCE [LARGE SCALE GENOMIC DNA]</scope>
    <source>
        <strain evidence="3 4">Mal4</strain>
    </source>
</reference>
<dbReference type="Proteomes" id="UP000320496">
    <property type="component" value="Chromosome"/>
</dbReference>
<evidence type="ECO:0000313" key="4">
    <source>
        <dbReference type="Proteomes" id="UP000320496"/>
    </source>
</evidence>
<dbReference type="InterPro" id="IPR029016">
    <property type="entry name" value="GAF-like_dom_sf"/>
</dbReference>
<keyword evidence="4" id="KW-1185">Reference proteome</keyword>
<sequence length="445" mass="50061">MSTQIQSGLARSLEIGDWQERLEAIYETMREMSTQTDPQAMVEAYSRRMAEMFPTNRRISLSRRGLKDTQYRITRYSEWEEKLNPWQNQDRLPLLSGGLLADLIYSDRPHVIDQLEIDEDDPAAPYLEGQQSLIAIPLLDQGQALNMVVLTREEPAAFNRNRLPEQFWLANLFGRATHNLVLSQQLQEAYSQIDRELKVVADIQQALLPREMPDIPGLDLAAYYRTSRHAGGDYYDFFPLPDGKWGMLIADVSGHGTPSAVVMAITHSIAHLYPSQKEPPGKLLGFVNRHLTERYTGNLGAFVTAFYAVYDPATRELTYSSAGHNPPRVTRACERSVEVLDRARKLPLGFMDDIEYPSATTHLEPGDRLILYTDGITEAPSPDGELFGVRRLDGVLQQCYAKTADELLNSLVRGLKGWTNDAPPTDDRTVVLATVLEDAGQPTPE</sequence>
<dbReference type="Gene3D" id="3.30.450.40">
    <property type="match status" value="1"/>
</dbReference>
<protein>
    <submittedName>
        <fullName evidence="3">Phosphoserine phosphatase RsbU</fullName>
        <ecNumber evidence="3">3.1.3.3</ecNumber>
    </submittedName>
</protein>
<feature type="domain" description="PPM-type phosphatase" evidence="2">
    <location>
        <begin position="215"/>
        <end position="435"/>
    </location>
</feature>
<dbReference type="InterPro" id="IPR036457">
    <property type="entry name" value="PPM-type-like_dom_sf"/>
</dbReference>
<evidence type="ECO:0000259" key="2">
    <source>
        <dbReference type="SMART" id="SM00331"/>
    </source>
</evidence>
<dbReference type="Gene3D" id="3.60.40.10">
    <property type="entry name" value="PPM-type phosphatase domain"/>
    <property type="match status" value="1"/>
</dbReference>
<proteinExistence type="predicted"/>
<dbReference type="SUPFAM" id="SSF55781">
    <property type="entry name" value="GAF domain-like"/>
    <property type="match status" value="1"/>
</dbReference>
<dbReference type="SMART" id="SM00331">
    <property type="entry name" value="PP2C_SIG"/>
    <property type="match status" value="1"/>
</dbReference>
<dbReference type="EC" id="3.1.3.3" evidence="3"/>
<dbReference type="PANTHER" id="PTHR43156:SF2">
    <property type="entry name" value="STAGE II SPORULATION PROTEIN E"/>
    <property type="match status" value="1"/>
</dbReference>
<dbReference type="EMBL" id="CP036275">
    <property type="protein sequence ID" value="QDU37842.1"/>
    <property type="molecule type" value="Genomic_DNA"/>
</dbReference>
<dbReference type="Pfam" id="PF07228">
    <property type="entry name" value="SpoIIE"/>
    <property type="match status" value="1"/>
</dbReference>
<dbReference type="GO" id="GO:0016791">
    <property type="term" value="F:phosphatase activity"/>
    <property type="evidence" value="ECO:0007669"/>
    <property type="project" value="TreeGrafter"/>
</dbReference>
<dbReference type="PANTHER" id="PTHR43156">
    <property type="entry name" value="STAGE II SPORULATION PROTEIN E-RELATED"/>
    <property type="match status" value="1"/>
</dbReference>
<evidence type="ECO:0000256" key="1">
    <source>
        <dbReference type="ARBA" id="ARBA00022801"/>
    </source>
</evidence>
<organism evidence="3 4">
    <name type="scientific">Maioricimonas rarisocia</name>
    <dbReference type="NCBI Taxonomy" id="2528026"/>
    <lineage>
        <taxon>Bacteria</taxon>
        <taxon>Pseudomonadati</taxon>
        <taxon>Planctomycetota</taxon>
        <taxon>Planctomycetia</taxon>
        <taxon>Planctomycetales</taxon>
        <taxon>Planctomycetaceae</taxon>
        <taxon>Maioricimonas</taxon>
    </lineage>
</organism>
<gene>
    <name evidence="3" type="primary">rsbU_1</name>
    <name evidence="3" type="ORF">Mal4_21590</name>
</gene>
<dbReference type="InterPro" id="IPR001932">
    <property type="entry name" value="PPM-type_phosphatase-like_dom"/>
</dbReference>
<dbReference type="OrthoDB" id="247273at2"/>
<dbReference type="SUPFAM" id="SSF81606">
    <property type="entry name" value="PP2C-like"/>
    <property type="match status" value="1"/>
</dbReference>